<dbReference type="Proteomes" id="UP001169760">
    <property type="component" value="Unassembled WGS sequence"/>
</dbReference>
<comment type="similarity">
    <text evidence="5 18">Belongs to the D-alanine--D-alanine ligase family.</text>
</comment>
<evidence type="ECO:0000256" key="1">
    <source>
        <dbReference type="ARBA" id="ARBA00001936"/>
    </source>
</evidence>
<gene>
    <name evidence="18" type="primary">ddl</name>
    <name evidence="23" type="ORF">Q4521_12045</name>
</gene>
<evidence type="ECO:0000256" key="15">
    <source>
        <dbReference type="ARBA" id="ARBA00023211"/>
    </source>
</evidence>
<feature type="binding site" evidence="20">
    <location>
        <position position="277"/>
    </location>
    <ligand>
        <name>Mg(2+)</name>
        <dbReference type="ChEBI" id="CHEBI:18420"/>
        <label>2</label>
    </ligand>
</feature>
<evidence type="ECO:0000259" key="22">
    <source>
        <dbReference type="PROSITE" id="PS50975"/>
    </source>
</evidence>
<comment type="catalytic activity">
    <reaction evidence="17 18">
        <text>2 D-alanine + ATP = D-alanyl-D-alanine + ADP + phosphate + H(+)</text>
        <dbReference type="Rhea" id="RHEA:11224"/>
        <dbReference type="ChEBI" id="CHEBI:15378"/>
        <dbReference type="ChEBI" id="CHEBI:30616"/>
        <dbReference type="ChEBI" id="CHEBI:43474"/>
        <dbReference type="ChEBI" id="CHEBI:57416"/>
        <dbReference type="ChEBI" id="CHEBI:57822"/>
        <dbReference type="ChEBI" id="CHEBI:456216"/>
        <dbReference type="EC" id="6.3.2.4"/>
    </reaction>
</comment>
<dbReference type="RefSeq" id="WP_303492938.1">
    <property type="nucleotide sequence ID" value="NZ_JAUOPB010000008.1"/>
</dbReference>
<dbReference type="SUPFAM" id="SSF52440">
    <property type="entry name" value="PreATP-grasp domain"/>
    <property type="match status" value="1"/>
</dbReference>
<keyword evidence="9 20" id="KW-0479">Metal-binding</keyword>
<evidence type="ECO:0000256" key="18">
    <source>
        <dbReference type="HAMAP-Rule" id="MF_00047"/>
    </source>
</evidence>
<feature type="active site" evidence="19">
    <location>
        <position position="29"/>
    </location>
</feature>
<keyword evidence="11 21" id="KW-0067">ATP-binding</keyword>
<dbReference type="InterPro" id="IPR016185">
    <property type="entry name" value="PreATP-grasp_dom_sf"/>
</dbReference>
<evidence type="ECO:0000256" key="21">
    <source>
        <dbReference type="PROSITE-ProRule" id="PRU00409"/>
    </source>
</evidence>
<organism evidence="23 24">
    <name type="scientific">Saccharophagus degradans</name>
    <dbReference type="NCBI Taxonomy" id="86304"/>
    <lineage>
        <taxon>Bacteria</taxon>
        <taxon>Pseudomonadati</taxon>
        <taxon>Pseudomonadota</taxon>
        <taxon>Gammaproteobacteria</taxon>
        <taxon>Cellvibrionales</taxon>
        <taxon>Cellvibrionaceae</taxon>
        <taxon>Saccharophagus</taxon>
    </lineage>
</organism>
<dbReference type="PANTHER" id="PTHR23132:SF23">
    <property type="entry name" value="D-ALANINE--D-ALANINE LIGASE B"/>
    <property type="match status" value="1"/>
</dbReference>
<evidence type="ECO:0000256" key="6">
    <source>
        <dbReference type="ARBA" id="ARBA00012216"/>
    </source>
</evidence>
<keyword evidence="8 18" id="KW-0436">Ligase</keyword>
<dbReference type="Pfam" id="PF07478">
    <property type="entry name" value="Dala_Dala_lig_C"/>
    <property type="match status" value="1"/>
</dbReference>
<dbReference type="GO" id="GO:0008360">
    <property type="term" value="P:regulation of cell shape"/>
    <property type="evidence" value="ECO:0007669"/>
    <property type="project" value="UniProtKB-KW"/>
</dbReference>
<dbReference type="InterPro" id="IPR005905">
    <property type="entry name" value="D_ala_D_ala"/>
</dbReference>
<dbReference type="PANTHER" id="PTHR23132">
    <property type="entry name" value="D-ALANINE--D-ALANINE LIGASE"/>
    <property type="match status" value="1"/>
</dbReference>
<dbReference type="GO" id="GO:0046872">
    <property type="term" value="F:metal ion binding"/>
    <property type="evidence" value="ECO:0007669"/>
    <property type="project" value="UniProtKB-KW"/>
</dbReference>
<proteinExistence type="inferred from homology"/>
<dbReference type="FunFam" id="3.30.470.20:FF:000008">
    <property type="entry name" value="D-alanine--D-alanine ligase"/>
    <property type="match status" value="1"/>
</dbReference>
<dbReference type="GO" id="GO:0009252">
    <property type="term" value="P:peptidoglycan biosynthetic process"/>
    <property type="evidence" value="ECO:0007669"/>
    <property type="project" value="UniProtKB-UniRule"/>
</dbReference>
<dbReference type="SUPFAM" id="SSF56059">
    <property type="entry name" value="Glutathione synthetase ATP-binding domain-like"/>
    <property type="match status" value="1"/>
</dbReference>
<keyword evidence="15 20" id="KW-0464">Manganese</keyword>
<comment type="cofactor">
    <cofactor evidence="1">
        <name>Mn(2+)</name>
        <dbReference type="ChEBI" id="CHEBI:29035"/>
    </cofactor>
</comment>
<comment type="caution">
    <text evidence="23">The sequence shown here is derived from an EMBL/GenBank/DDBJ whole genome shotgun (WGS) entry which is preliminary data.</text>
</comment>
<evidence type="ECO:0000256" key="14">
    <source>
        <dbReference type="ARBA" id="ARBA00022984"/>
    </source>
</evidence>
<evidence type="ECO:0000313" key="23">
    <source>
        <dbReference type="EMBL" id="MDO6423207.1"/>
    </source>
</evidence>
<dbReference type="HAMAP" id="MF_00047">
    <property type="entry name" value="Dala_Dala_lig"/>
    <property type="match status" value="1"/>
</dbReference>
<dbReference type="Pfam" id="PF01820">
    <property type="entry name" value="Dala_Dala_lig_N"/>
    <property type="match status" value="1"/>
</dbReference>
<dbReference type="NCBIfam" id="TIGR01205">
    <property type="entry name" value="D_ala_D_alaTIGR"/>
    <property type="match status" value="1"/>
</dbReference>
<dbReference type="GO" id="GO:0071555">
    <property type="term" value="P:cell wall organization"/>
    <property type="evidence" value="ECO:0007669"/>
    <property type="project" value="UniProtKB-KW"/>
</dbReference>
<evidence type="ECO:0000256" key="3">
    <source>
        <dbReference type="ARBA" id="ARBA00004496"/>
    </source>
</evidence>
<evidence type="ECO:0000256" key="11">
    <source>
        <dbReference type="ARBA" id="ARBA00022840"/>
    </source>
</evidence>
<dbReference type="PROSITE" id="PS00844">
    <property type="entry name" value="DALA_DALA_LIGASE_2"/>
    <property type="match status" value="1"/>
</dbReference>
<keyword evidence="12 20" id="KW-0460">Magnesium</keyword>
<evidence type="ECO:0000313" key="24">
    <source>
        <dbReference type="Proteomes" id="UP001169760"/>
    </source>
</evidence>
<dbReference type="Gene3D" id="3.40.50.20">
    <property type="match status" value="1"/>
</dbReference>
<evidence type="ECO:0000256" key="16">
    <source>
        <dbReference type="ARBA" id="ARBA00023316"/>
    </source>
</evidence>
<accession>A0AAW7X9S8</accession>
<evidence type="ECO:0000256" key="9">
    <source>
        <dbReference type="ARBA" id="ARBA00022723"/>
    </source>
</evidence>
<keyword evidence="14 18" id="KW-0573">Peptidoglycan synthesis</keyword>
<comment type="pathway">
    <text evidence="4 18">Cell wall biogenesis; peptidoglycan biosynthesis.</text>
</comment>
<feature type="active site" evidence="19">
    <location>
        <position position="288"/>
    </location>
</feature>
<dbReference type="InterPro" id="IPR011761">
    <property type="entry name" value="ATP-grasp"/>
</dbReference>
<dbReference type="InterPro" id="IPR013815">
    <property type="entry name" value="ATP_grasp_subdomain_1"/>
</dbReference>
<evidence type="ECO:0000256" key="17">
    <source>
        <dbReference type="ARBA" id="ARBA00047614"/>
    </source>
</evidence>
<dbReference type="InterPro" id="IPR011127">
    <property type="entry name" value="Dala_Dala_lig_N"/>
</dbReference>
<dbReference type="PIRSF" id="PIRSF039102">
    <property type="entry name" value="Ddl/VanB"/>
    <property type="match status" value="1"/>
</dbReference>
<dbReference type="Gene3D" id="3.30.1490.20">
    <property type="entry name" value="ATP-grasp fold, A domain"/>
    <property type="match status" value="1"/>
</dbReference>
<evidence type="ECO:0000256" key="5">
    <source>
        <dbReference type="ARBA" id="ARBA00010871"/>
    </source>
</evidence>
<protein>
    <recommendedName>
        <fullName evidence="6 18">D-alanine--D-alanine ligase</fullName>
        <ecNumber evidence="6 18">6.3.2.4</ecNumber>
    </recommendedName>
    <alternativeName>
        <fullName evidence="18">D-Ala-D-Ala ligase</fullName>
    </alternativeName>
    <alternativeName>
        <fullName evidence="18">D-alanylalanine synthetase</fullName>
    </alternativeName>
</protein>
<dbReference type="EC" id="6.3.2.4" evidence="6 18"/>
<dbReference type="AlphaFoldDB" id="A0AAW7X9S8"/>
<dbReference type="EMBL" id="JAUOPB010000008">
    <property type="protein sequence ID" value="MDO6423207.1"/>
    <property type="molecule type" value="Genomic_DNA"/>
</dbReference>
<evidence type="ECO:0000256" key="12">
    <source>
        <dbReference type="ARBA" id="ARBA00022842"/>
    </source>
</evidence>
<evidence type="ECO:0000256" key="10">
    <source>
        <dbReference type="ARBA" id="ARBA00022741"/>
    </source>
</evidence>
<evidence type="ECO:0000256" key="2">
    <source>
        <dbReference type="ARBA" id="ARBA00003921"/>
    </source>
</evidence>
<comment type="function">
    <text evidence="2 18">Cell wall formation.</text>
</comment>
<dbReference type="GO" id="GO:0005524">
    <property type="term" value="F:ATP binding"/>
    <property type="evidence" value="ECO:0007669"/>
    <property type="project" value="UniProtKB-UniRule"/>
</dbReference>
<feature type="binding site" evidence="20">
    <location>
        <position position="279"/>
    </location>
    <ligand>
        <name>Mg(2+)</name>
        <dbReference type="ChEBI" id="CHEBI:18420"/>
        <label>2</label>
    </ligand>
</feature>
<feature type="binding site" evidence="20">
    <location>
        <position position="264"/>
    </location>
    <ligand>
        <name>Mg(2+)</name>
        <dbReference type="ChEBI" id="CHEBI:18420"/>
        <label>1</label>
    </ligand>
</feature>
<keyword evidence="10 21" id="KW-0547">Nucleotide-binding</keyword>
<dbReference type="PROSITE" id="PS50975">
    <property type="entry name" value="ATP_GRASP"/>
    <property type="match status" value="1"/>
</dbReference>
<dbReference type="Gene3D" id="3.30.470.20">
    <property type="entry name" value="ATP-grasp fold, B domain"/>
    <property type="match status" value="1"/>
</dbReference>
<evidence type="ECO:0000256" key="20">
    <source>
        <dbReference type="PIRSR" id="PIRSR039102-3"/>
    </source>
</evidence>
<comment type="cofactor">
    <cofactor evidence="20">
        <name>Mg(2+)</name>
        <dbReference type="ChEBI" id="CHEBI:18420"/>
    </cofactor>
    <cofactor evidence="20">
        <name>Mn(2+)</name>
        <dbReference type="ChEBI" id="CHEBI:29035"/>
    </cofactor>
    <text evidence="20">Binds 2 magnesium or manganese ions per subunit.</text>
</comment>
<feature type="domain" description="ATP-grasp" evidence="22">
    <location>
        <begin position="115"/>
        <end position="310"/>
    </location>
</feature>
<dbReference type="GO" id="GO:0008716">
    <property type="term" value="F:D-alanine-D-alanine ligase activity"/>
    <property type="evidence" value="ECO:0007669"/>
    <property type="project" value="UniProtKB-UniRule"/>
</dbReference>
<reference evidence="23" key="1">
    <citation type="submission" date="2023-07" db="EMBL/GenBank/DDBJ databases">
        <title>Genome content predicts the carbon catabolic preferences of heterotrophic bacteria.</title>
        <authorList>
            <person name="Gralka M."/>
        </authorList>
    </citation>
    <scope>NUCLEOTIDE SEQUENCE</scope>
    <source>
        <strain evidence="23">I3M17_2</strain>
    </source>
</reference>
<evidence type="ECO:0000256" key="8">
    <source>
        <dbReference type="ARBA" id="ARBA00022598"/>
    </source>
</evidence>
<dbReference type="PROSITE" id="PS00843">
    <property type="entry name" value="DALA_DALA_LIGASE_1"/>
    <property type="match status" value="1"/>
</dbReference>
<name>A0AAW7X9S8_9GAMM</name>
<keyword evidence="16 18" id="KW-0961">Cell wall biogenesis/degradation</keyword>
<evidence type="ECO:0000256" key="19">
    <source>
        <dbReference type="PIRSR" id="PIRSR039102-1"/>
    </source>
</evidence>
<keyword evidence="13 18" id="KW-0133">Cell shape</keyword>
<dbReference type="GO" id="GO:0005829">
    <property type="term" value="C:cytosol"/>
    <property type="evidence" value="ECO:0007669"/>
    <property type="project" value="TreeGrafter"/>
</dbReference>
<evidence type="ECO:0000256" key="13">
    <source>
        <dbReference type="ARBA" id="ARBA00022960"/>
    </source>
</evidence>
<dbReference type="InterPro" id="IPR000291">
    <property type="entry name" value="D-Ala_lig_Van_CS"/>
</dbReference>
<evidence type="ECO:0000256" key="7">
    <source>
        <dbReference type="ARBA" id="ARBA00022490"/>
    </source>
</evidence>
<feature type="active site" evidence="19">
    <location>
        <position position="157"/>
    </location>
</feature>
<evidence type="ECO:0000256" key="4">
    <source>
        <dbReference type="ARBA" id="ARBA00004752"/>
    </source>
</evidence>
<feature type="binding site" evidence="20">
    <location>
        <position position="277"/>
    </location>
    <ligand>
        <name>Mg(2+)</name>
        <dbReference type="ChEBI" id="CHEBI:18420"/>
        <label>1</label>
    </ligand>
</feature>
<sequence>MTTTYVKKFDGNTAALGRTLVLFGGTSSEREVSLRSGAAVLQALQAGGVDAHGLDVQADAIAKIEAFAPDRVFIALHGPGGEDGKMQAVLDWLAIPYTGSDHAASALAMDKLKTKQVWQSVGLVTPEYASLAENSDWQAVLDSLGGQGFVKPAHEGSSIGMSVVSTAQELKAAYEKAAHYDAKVLVERRIVGREFTVAVLNGVALPAIGLKTDHVFYDYDAKYVSNTTQYLCPCGLTQEKEAELQSIAQQAFAAVGCKGWGRVDFMQDEAGSFYLLEVNTVPGMTDHSLVPMAARQSGIEFNELVLEILAQTLV</sequence>
<dbReference type="InterPro" id="IPR011095">
    <property type="entry name" value="Dala_Dala_lig_C"/>
</dbReference>
<comment type="subcellular location">
    <subcellularLocation>
        <location evidence="3 18">Cytoplasm</location>
    </subcellularLocation>
</comment>
<dbReference type="NCBIfam" id="NF002378">
    <property type="entry name" value="PRK01372.1"/>
    <property type="match status" value="1"/>
</dbReference>
<keyword evidence="7 18" id="KW-0963">Cytoplasm</keyword>